<dbReference type="SUPFAM" id="SSF53213">
    <property type="entry name" value="LigB-like"/>
    <property type="match status" value="1"/>
</dbReference>
<proteinExistence type="inferred from homology"/>
<evidence type="ECO:0000256" key="4">
    <source>
        <dbReference type="ARBA" id="ARBA00022833"/>
    </source>
</evidence>
<evidence type="ECO:0000259" key="6">
    <source>
        <dbReference type="Pfam" id="PF02900"/>
    </source>
</evidence>
<evidence type="ECO:0000313" key="8">
    <source>
        <dbReference type="Proteomes" id="UP000016930"/>
    </source>
</evidence>
<dbReference type="Gene3D" id="3.40.830.10">
    <property type="entry name" value="LigB-like"/>
    <property type="match status" value="1"/>
</dbReference>
<accession>M2PPP4</accession>
<keyword evidence="8" id="KW-1185">Reference proteome</keyword>
<dbReference type="STRING" id="914234.M2PPP4"/>
<evidence type="ECO:0000256" key="2">
    <source>
        <dbReference type="ARBA" id="ARBA00007581"/>
    </source>
</evidence>
<dbReference type="InterPro" id="IPR004183">
    <property type="entry name" value="Xdiol_dOase_suB"/>
</dbReference>
<dbReference type="PANTHER" id="PTHR30096:SF0">
    <property type="entry name" value="4,5-DOPA DIOXYGENASE EXTRADIOL-LIKE PROTEIN"/>
    <property type="match status" value="1"/>
</dbReference>
<dbReference type="AlphaFoldDB" id="M2PPP4"/>
<dbReference type="PIRSF" id="PIRSF006157">
    <property type="entry name" value="Doxgns_DODA"/>
    <property type="match status" value="1"/>
</dbReference>
<dbReference type="HOGENOM" id="CLU_046582_1_1_1"/>
<gene>
    <name evidence="7" type="ORF">CERSUDRAFT_135299</name>
</gene>
<dbReference type="Proteomes" id="UP000016930">
    <property type="component" value="Unassembled WGS sequence"/>
</dbReference>
<organism evidence="7 8">
    <name type="scientific">Ceriporiopsis subvermispora (strain B)</name>
    <name type="common">White-rot fungus</name>
    <name type="synonym">Gelatoporia subvermispora</name>
    <dbReference type="NCBI Taxonomy" id="914234"/>
    <lineage>
        <taxon>Eukaryota</taxon>
        <taxon>Fungi</taxon>
        <taxon>Dikarya</taxon>
        <taxon>Basidiomycota</taxon>
        <taxon>Agaricomycotina</taxon>
        <taxon>Agaricomycetes</taxon>
        <taxon>Polyporales</taxon>
        <taxon>Gelatoporiaceae</taxon>
        <taxon>Gelatoporia</taxon>
    </lineage>
</organism>
<sequence length="321" mass="35107">MTSVQSAAQSFPKTRTEWRQALQELPSTPENIPAFFFGHGSPMLAFPESDASSADPVLNYAGPKGPLANFLRDFGPALLEKYKPKAILVFSAHWETVGERVVTDYGDENPLLMDYYGFQPALYQLKFKSHGDTALARRIVELYKEAGQLARTTSVMEARGQDGRGFDGPGLDHGVFVPFRLMFGEEFTDVPIVQVSIDGTMSAEKNWALGKVVEQLRREGVLILSGGYLVHNLRDFASFSEDSANGLVKDFDSAIVRAVALEDPVARKKAMFDLMQHPGFRAAHPRAEHFVPLYVAAGAGGDGHVKVVSAIYSAGTFAFGL</sequence>
<keyword evidence="5" id="KW-0560">Oxidoreductase</keyword>
<evidence type="ECO:0000256" key="5">
    <source>
        <dbReference type="ARBA" id="ARBA00023002"/>
    </source>
</evidence>
<feature type="domain" description="Extradiol ring-cleavage dioxygenase class III enzyme subunit B" evidence="6">
    <location>
        <begin position="36"/>
        <end position="316"/>
    </location>
</feature>
<dbReference type="OrthoDB" id="7396853at2759"/>
<evidence type="ECO:0000313" key="7">
    <source>
        <dbReference type="EMBL" id="EMD38474.1"/>
    </source>
</evidence>
<name>M2PPP4_CERS8</name>
<dbReference type="PANTHER" id="PTHR30096">
    <property type="entry name" value="4,5-DOPA DIOXYGENASE EXTRADIOL-LIKE PROTEIN"/>
    <property type="match status" value="1"/>
</dbReference>
<dbReference type="Pfam" id="PF02900">
    <property type="entry name" value="LigB"/>
    <property type="match status" value="1"/>
</dbReference>
<dbReference type="GO" id="GO:0008198">
    <property type="term" value="F:ferrous iron binding"/>
    <property type="evidence" value="ECO:0007669"/>
    <property type="project" value="InterPro"/>
</dbReference>
<keyword evidence="3" id="KW-0479">Metal-binding</keyword>
<comment type="cofactor">
    <cofactor evidence="1">
        <name>Zn(2+)</name>
        <dbReference type="ChEBI" id="CHEBI:29105"/>
    </cofactor>
</comment>
<protein>
    <recommendedName>
        <fullName evidence="6">Extradiol ring-cleavage dioxygenase class III enzyme subunit B domain-containing protein</fullName>
    </recommendedName>
</protein>
<dbReference type="EMBL" id="KB445795">
    <property type="protein sequence ID" value="EMD38474.1"/>
    <property type="molecule type" value="Genomic_DNA"/>
</dbReference>
<keyword evidence="4" id="KW-0862">Zinc</keyword>
<dbReference type="CDD" id="cd07363">
    <property type="entry name" value="45_DOPA_Dioxygenase"/>
    <property type="match status" value="1"/>
</dbReference>
<evidence type="ECO:0000256" key="1">
    <source>
        <dbReference type="ARBA" id="ARBA00001947"/>
    </source>
</evidence>
<reference evidence="7 8" key="1">
    <citation type="journal article" date="2012" name="Proc. Natl. Acad. Sci. U.S.A.">
        <title>Comparative genomics of Ceriporiopsis subvermispora and Phanerochaete chrysosporium provide insight into selective ligninolysis.</title>
        <authorList>
            <person name="Fernandez-Fueyo E."/>
            <person name="Ruiz-Duenas F.J."/>
            <person name="Ferreira P."/>
            <person name="Floudas D."/>
            <person name="Hibbett D.S."/>
            <person name="Canessa P."/>
            <person name="Larrondo L.F."/>
            <person name="James T.Y."/>
            <person name="Seelenfreund D."/>
            <person name="Lobos S."/>
            <person name="Polanco R."/>
            <person name="Tello M."/>
            <person name="Honda Y."/>
            <person name="Watanabe T."/>
            <person name="Watanabe T."/>
            <person name="Ryu J.S."/>
            <person name="Kubicek C.P."/>
            <person name="Schmoll M."/>
            <person name="Gaskell J."/>
            <person name="Hammel K.E."/>
            <person name="St John F.J."/>
            <person name="Vanden Wymelenberg A."/>
            <person name="Sabat G."/>
            <person name="Splinter BonDurant S."/>
            <person name="Syed K."/>
            <person name="Yadav J.S."/>
            <person name="Doddapaneni H."/>
            <person name="Subramanian V."/>
            <person name="Lavin J.L."/>
            <person name="Oguiza J.A."/>
            <person name="Perez G."/>
            <person name="Pisabarro A.G."/>
            <person name="Ramirez L."/>
            <person name="Santoyo F."/>
            <person name="Master E."/>
            <person name="Coutinho P.M."/>
            <person name="Henrissat B."/>
            <person name="Lombard V."/>
            <person name="Magnuson J.K."/>
            <person name="Kuees U."/>
            <person name="Hori C."/>
            <person name="Igarashi K."/>
            <person name="Samejima M."/>
            <person name="Held B.W."/>
            <person name="Barry K.W."/>
            <person name="LaButti K.M."/>
            <person name="Lapidus A."/>
            <person name="Lindquist E.A."/>
            <person name="Lucas S.M."/>
            <person name="Riley R."/>
            <person name="Salamov A.A."/>
            <person name="Hoffmeister D."/>
            <person name="Schwenk D."/>
            <person name="Hadar Y."/>
            <person name="Yarden O."/>
            <person name="de Vries R.P."/>
            <person name="Wiebenga A."/>
            <person name="Stenlid J."/>
            <person name="Eastwood D."/>
            <person name="Grigoriev I.V."/>
            <person name="Berka R.M."/>
            <person name="Blanchette R.A."/>
            <person name="Kersten P."/>
            <person name="Martinez A.T."/>
            <person name="Vicuna R."/>
            <person name="Cullen D."/>
        </authorList>
    </citation>
    <scope>NUCLEOTIDE SEQUENCE [LARGE SCALE GENOMIC DNA]</scope>
    <source>
        <strain evidence="7 8">B</strain>
    </source>
</reference>
<dbReference type="GO" id="GO:0008270">
    <property type="term" value="F:zinc ion binding"/>
    <property type="evidence" value="ECO:0007669"/>
    <property type="project" value="InterPro"/>
</dbReference>
<evidence type="ECO:0000256" key="3">
    <source>
        <dbReference type="ARBA" id="ARBA00022723"/>
    </source>
</evidence>
<dbReference type="InterPro" id="IPR014436">
    <property type="entry name" value="Extradiol_dOase_DODA"/>
</dbReference>
<dbReference type="GO" id="GO:0016702">
    <property type="term" value="F:oxidoreductase activity, acting on single donors with incorporation of molecular oxygen, incorporation of two atoms of oxygen"/>
    <property type="evidence" value="ECO:0007669"/>
    <property type="project" value="UniProtKB-ARBA"/>
</dbReference>
<comment type="similarity">
    <text evidence="2">Belongs to the DODA-type extradiol aromatic ring-opening dioxygenase family.</text>
</comment>